<evidence type="ECO:0000313" key="2">
    <source>
        <dbReference type="Proteomes" id="UP000235015"/>
    </source>
</evidence>
<dbReference type="STRING" id="1111735.GCA_000428045_00399"/>
<dbReference type="EMBL" id="PKUN01000014">
    <property type="protein sequence ID" value="PLX61515.1"/>
    <property type="molecule type" value="Genomic_DNA"/>
</dbReference>
<dbReference type="Proteomes" id="UP000235015">
    <property type="component" value="Unassembled WGS sequence"/>
</dbReference>
<protein>
    <submittedName>
        <fullName evidence="1">Uncharacterized protein</fullName>
    </submittedName>
</protein>
<reference evidence="1 2" key="1">
    <citation type="submission" date="2017-11" db="EMBL/GenBank/DDBJ databases">
        <title>Genome-resolved metagenomics identifies genetic mobility, metabolic interactions, and unexpected diversity in perchlorate-reducing communities.</title>
        <authorList>
            <person name="Barnum T.P."/>
            <person name="Figueroa I.A."/>
            <person name="Carlstrom C.I."/>
            <person name="Lucas L.N."/>
            <person name="Engelbrektson A.L."/>
            <person name="Coates J.D."/>
        </authorList>
    </citation>
    <scope>NUCLEOTIDE SEQUENCE [LARGE SCALE GENOMIC DNA]</scope>
    <source>
        <strain evidence="1">BM301</strain>
    </source>
</reference>
<comment type="caution">
    <text evidence="1">The sequence shown here is derived from an EMBL/GenBank/DDBJ whole genome shotgun (WGS) entry which is preliminary data.</text>
</comment>
<evidence type="ECO:0000313" key="1">
    <source>
        <dbReference type="EMBL" id="PLX61515.1"/>
    </source>
</evidence>
<organism evidence="1 2">
    <name type="scientific">Sedimenticola selenatireducens</name>
    <dbReference type="NCBI Taxonomy" id="191960"/>
    <lineage>
        <taxon>Bacteria</taxon>
        <taxon>Pseudomonadati</taxon>
        <taxon>Pseudomonadota</taxon>
        <taxon>Gammaproteobacteria</taxon>
        <taxon>Chromatiales</taxon>
        <taxon>Sedimenticolaceae</taxon>
        <taxon>Sedimenticola</taxon>
    </lineage>
</organism>
<name>A0A2N6CW79_9GAMM</name>
<gene>
    <name evidence="1" type="ORF">C0630_10105</name>
</gene>
<accession>A0A2N6CW79</accession>
<dbReference type="AlphaFoldDB" id="A0A2N6CW79"/>
<sequence length="63" mass="6973">MLLLAFGATGAVFAEESQESLEERCRTFAKEDGVPAAEMADYLKECVESLKEEGAEKKEEKND</sequence>
<proteinExistence type="predicted"/>